<sequence length="61" mass="6978">MEEEDALELLQRYRRDRRILLDFILSGSLIKKVIMPPGAITLDDVDLDQVSVDYVLGCAKK</sequence>
<protein>
    <submittedName>
        <fullName evidence="1">Uncharacterized protein</fullName>
    </submittedName>
</protein>
<feature type="non-terminal residue" evidence="1">
    <location>
        <position position="61"/>
    </location>
</feature>
<accession>A0A067F6M3</accession>
<evidence type="ECO:0000313" key="1">
    <source>
        <dbReference type="EMBL" id="KDO58841.1"/>
    </source>
</evidence>
<gene>
    <name evidence="1" type="ORF">CISIN_1g0427012mg</name>
</gene>
<name>A0A067F6M3_CITSI</name>
<dbReference type="STRING" id="2711.A0A067F6M3"/>
<proteinExistence type="predicted"/>
<dbReference type="AlphaFoldDB" id="A0A067F6M3"/>
<dbReference type="EMBL" id="KK784944">
    <property type="protein sequence ID" value="KDO58841.1"/>
    <property type="molecule type" value="Genomic_DNA"/>
</dbReference>
<reference evidence="1 2" key="1">
    <citation type="submission" date="2014-04" db="EMBL/GenBank/DDBJ databases">
        <authorList>
            <consortium name="International Citrus Genome Consortium"/>
            <person name="Gmitter F."/>
            <person name="Chen C."/>
            <person name="Farmerie W."/>
            <person name="Harkins T."/>
            <person name="Desany B."/>
            <person name="Mohiuddin M."/>
            <person name="Kodira C."/>
            <person name="Borodovsky M."/>
            <person name="Lomsadze A."/>
            <person name="Burns P."/>
            <person name="Jenkins J."/>
            <person name="Prochnik S."/>
            <person name="Shu S."/>
            <person name="Chapman J."/>
            <person name="Pitluck S."/>
            <person name="Schmutz J."/>
            <person name="Rokhsar D."/>
        </authorList>
    </citation>
    <scope>NUCLEOTIDE SEQUENCE</scope>
</reference>
<dbReference type="Proteomes" id="UP000027120">
    <property type="component" value="Unassembled WGS sequence"/>
</dbReference>
<evidence type="ECO:0000313" key="2">
    <source>
        <dbReference type="Proteomes" id="UP000027120"/>
    </source>
</evidence>
<organism evidence="1 2">
    <name type="scientific">Citrus sinensis</name>
    <name type="common">Sweet orange</name>
    <name type="synonym">Citrus aurantium var. sinensis</name>
    <dbReference type="NCBI Taxonomy" id="2711"/>
    <lineage>
        <taxon>Eukaryota</taxon>
        <taxon>Viridiplantae</taxon>
        <taxon>Streptophyta</taxon>
        <taxon>Embryophyta</taxon>
        <taxon>Tracheophyta</taxon>
        <taxon>Spermatophyta</taxon>
        <taxon>Magnoliopsida</taxon>
        <taxon>eudicotyledons</taxon>
        <taxon>Gunneridae</taxon>
        <taxon>Pentapetalae</taxon>
        <taxon>rosids</taxon>
        <taxon>malvids</taxon>
        <taxon>Sapindales</taxon>
        <taxon>Rutaceae</taxon>
        <taxon>Aurantioideae</taxon>
        <taxon>Citrus</taxon>
    </lineage>
</organism>
<keyword evidence="2" id="KW-1185">Reference proteome</keyword>